<dbReference type="InterPro" id="IPR000866">
    <property type="entry name" value="AhpC/TSA"/>
</dbReference>
<feature type="domain" description="Alkyl hydroperoxide reductase subunit C/ Thiol specific antioxidant" evidence="1">
    <location>
        <begin position="2"/>
        <end position="79"/>
    </location>
</feature>
<dbReference type="InterPro" id="IPR050553">
    <property type="entry name" value="Thioredoxin_ResA/DsbE_sf"/>
</dbReference>
<sequence>MEELPDLVRLYRELGPRGLELVAVAMPYDPPLAVQTFVRERGVPYPVALDVDGRVAGAFAGIKVIPTTLLIDPEGHIVYRETGKLDIARARRIMAPFLENGPPR</sequence>
<name>A0A1B4V0F3_9GAMM</name>
<dbReference type="KEGG" id="sva:SVA_0083"/>
<dbReference type="GO" id="GO:0016209">
    <property type="term" value="F:antioxidant activity"/>
    <property type="evidence" value="ECO:0007669"/>
    <property type="project" value="InterPro"/>
</dbReference>
<gene>
    <name evidence="2" type="ORF">SVA_0083</name>
</gene>
<evidence type="ECO:0000313" key="2">
    <source>
        <dbReference type="EMBL" id="BAU46665.1"/>
    </source>
</evidence>
<dbReference type="Pfam" id="PF00578">
    <property type="entry name" value="AhpC-TSA"/>
    <property type="match status" value="1"/>
</dbReference>
<protein>
    <submittedName>
        <fullName evidence="2">Thioredoxin</fullName>
    </submittedName>
</protein>
<accession>A0A1B4V0F3</accession>
<dbReference type="InterPro" id="IPR036249">
    <property type="entry name" value="Thioredoxin-like_sf"/>
</dbReference>
<dbReference type="EMBL" id="AP014936">
    <property type="protein sequence ID" value="BAU46665.1"/>
    <property type="molecule type" value="Genomic_DNA"/>
</dbReference>
<dbReference type="PANTHER" id="PTHR42852:SF13">
    <property type="entry name" value="PROTEIN DIPZ"/>
    <property type="match status" value="1"/>
</dbReference>
<dbReference type="PANTHER" id="PTHR42852">
    <property type="entry name" value="THIOL:DISULFIDE INTERCHANGE PROTEIN DSBE"/>
    <property type="match status" value="1"/>
</dbReference>
<organism evidence="2 3">
    <name type="scientific">Sulfurifustis variabilis</name>
    <dbReference type="NCBI Taxonomy" id="1675686"/>
    <lineage>
        <taxon>Bacteria</taxon>
        <taxon>Pseudomonadati</taxon>
        <taxon>Pseudomonadota</taxon>
        <taxon>Gammaproteobacteria</taxon>
        <taxon>Acidiferrobacterales</taxon>
        <taxon>Acidiferrobacteraceae</taxon>
        <taxon>Sulfurifustis</taxon>
    </lineage>
</organism>
<proteinExistence type="predicted"/>
<evidence type="ECO:0000259" key="1">
    <source>
        <dbReference type="Pfam" id="PF00578"/>
    </source>
</evidence>
<dbReference type="GO" id="GO:0016491">
    <property type="term" value="F:oxidoreductase activity"/>
    <property type="evidence" value="ECO:0007669"/>
    <property type="project" value="InterPro"/>
</dbReference>
<dbReference type="AlphaFoldDB" id="A0A1B4V0F3"/>
<reference evidence="2 3" key="1">
    <citation type="submission" date="2015-08" db="EMBL/GenBank/DDBJ databases">
        <title>Complete genome sequence of Sulfurifustis variabilis.</title>
        <authorList>
            <person name="Miura A."/>
            <person name="Kojima H."/>
            <person name="Fukui M."/>
        </authorList>
    </citation>
    <scope>NUCLEOTIDE SEQUENCE [LARGE SCALE GENOMIC DNA]</scope>
    <source>
        <strain evidence="3">skN76</strain>
    </source>
</reference>
<dbReference type="SUPFAM" id="SSF52833">
    <property type="entry name" value="Thioredoxin-like"/>
    <property type="match status" value="1"/>
</dbReference>
<evidence type="ECO:0000313" key="3">
    <source>
        <dbReference type="Proteomes" id="UP000218899"/>
    </source>
</evidence>
<dbReference type="Proteomes" id="UP000218899">
    <property type="component" value="Chromosome"/>
</dbReference>
<keyword evidence="3" id="KW-1185">Reference proteome</keyword>
<dbReference type="Gene3D" id="3.40.30.10">
    <property type="entry name" value="Glutaredoxin"/>
    <property type="match status" value="1"/>
</dbReference>
<dbReference type="CDD" id="cd02966">
    <property type="entry name" value="TlpA_like_family"/>
    <property type="match status" value="1"/>
</dbReference>